<gene>
    <name evidence="1" type="ORF">L798_07750</name>
</gene>
<dbReference type="AlphaFoldDB" id="A0A067R534"/>
<protein>
    <submittedName>
        <fullName evidence="1">Uncharacterized protein</fullName>
    </submittedName>
</protein>
<accession>A0A067R534</accession>
<dbReference type="Proteomes" id="UP000027135">
    <property type="component" value="Unassembled WGS sequence"/>
</dbReference>
<sequence length="91" mass="10448">MSPPNSDIKLFKKLRKVKENVIKYLKRDQQFEVPTPTRLGGHQKQDLMQRGRELCPTGSRSTMTARKGVFRISIRRQPTRCDSATCGLSWG</sequence>
<evidence type="ECO:0000313" key="2">
    <source>
        <dbReference type="Proteomes" id="UP000027135"/>
    </source>
</evidence>
<dbReference type="InParanoid" id="A0A067R534"/>
<evidence type="ECO:0000313" key="1">
    <source>
        <dbReference type="EMBL" id="KDR18378.1"/>
    </source>
</evidence>
<reference evidence="1 2" key="1">
    <citation type="journal article" date="2014" name="Nat. Commun.">
        <title>Molecular traces of alternative social organization in a termite genome.</title>
        <authorList>
            <person name="Terrapon N."/>
            <person name="Li C."/>
            <person name="Robertson H.M."/>
            <person name="Ji L."/>
            <person name="Meng X."/>
            <person name="Booth W."/>
            <person name="Chen Z."/>
            <person name="Childers C.P."/>
            <person name="Glastad K.M."/>
            <person name="Gokhale K."/>
            <person name="Gowin J."/>
            <person name="Gronenberg W."/>
            <person name="Hermansen R.A."/>
            <person name="Hu H."/>
            <person name="Hunt B.G."/>
            <person name="Huylmans A.K."/>
            <person name="Khalil S.M."/>
            <person name="Mitchell R.D."/>
            <person name="Munoz-Torres M.C."/>
            <person name="Mustard J.A."/>
            <person name="Pan H."/>
            <person name="Reese J.T."/>
            <person name="Scharf M.E."/>
            <person name="Sun F."/>
            <person name="Vogel H."/>
            <person name="Xiao J."/>
            <person name="Yang W."/>
            <person name="Yang Z."/>
            <person name="Yang Z."/>
            <person name="Zhou J."/>
            <person name="Zhu J."/>
            <person name="Brent C.S."/>
            <person name="Elsik C.G."/>
            <person name="Goodisman M.A."/>
            <person name="Liberles D.A."/>
            <person name="Roe R.M."/>
            <person name="Vargo E.L."/>
            <person name="Vilcinskas A."/>
            <person name="Wang J."/>
            <person name="Bornberg-Bauer E."/>
            <person name="Korb J."/>
            <person name="Zhang G."/>
            <person name="Liebig J."/>
        </authorList>
    </citation>
    <scope>NUCLEOTIDE SEQUENCE [LARGE SCALE GENOMIC DNA]</scope>
    <source>
        <tissue evidence="1">Whole organism</tissue>
    </source>
</reference>
<keyword evidence="2" id="KW-1185">Reference proteome</keyword>
<dbReference type="EMBL" id="KK852690">
    <property type="protein sequence ID" value="KDR18378.1"/>
    <property type="molecule type" value="Genomic_DNA"/>
</dbReference>
<name>A0A067R534_ZOONE</name>
<organism evidence="1 2">
    <name type="scientific">Zootermopsis nevadensis</name>
    <name type="common">Dampwood termite</name>
    <dbReference type="NCBI Taxonomy" id="136037"/>
    <lineage>
        <taxon>Eukaryota</taxon>
        <taxon>Metazoa</taxon>
        <taxon>Ecdysozoa</taxon>
        <taxon>Arthropoda</taxon>
        <taxon>Hexapoda</taxon>
        <taxon>Insecta</taxon>
        <taxon>Pterygota</taxon>
        <taxon>Neoptera</taxon>
        <taxon>Polyneoptera</taxon>
        <taxon>Dictyoptera</taxon>
        <taxon>Blattodea</taxon>
        <taxon>Blattoidea</taxon>
        <taxon>Termitoidae</taxon>
        <taxon>Termopsidae</taxon>
        <taxon>Zootermopsis</taxon>
    </lineage>
</organism>
<proteinExistence type="predicted"/>